<gene>
    <name evidence="2" type="ORF">CALVIDRAFT_575693</name>
</gene>
<evidence type="ECO:0000313" key="3">
    <source>
        <dbReference type="Proteomes" id="UP000076738"/>
    </source>
</evidence>
<dbReference type="AlphaFoldDB" id="A0A167FDZ2"/>
<sequence>MLASTPTPTERPTNRVHKYVSRLQAAIREGAVRPVASTLPSSAPKPSALKTEQDTRSGADAQAVNWTSLKLEDNDEHRAHTRAVDAVHEVIDLCDSDEDEDQSVEVVRVRAPPQGTAPKMATAVVHHSEYTHSLKRKEREDDDEDLTHKRPFEASDDVLEVRDDVLEVRDDADEEAQRVDIVPAGNPQGTAAKVAAAEAHHSENSRNLKVRIKMSKMTSAAVHPWANSDSPK</sequence>
<keyword evidence="3" id="KW-1185">Reference proteome</keyword>
<protein>
    <submittedName>
        <fullName evidence="2">Uncharacterized protein</fullName>
    </submittedName>
</protein>
<evidence type="ECO:0000256" key="1">
    <source>
        <dbReference type="SAM" id="MobiDB-lite"/>
    </source>
</evidence>
<feature type="non-terminal residue" evidence="2">
    <location>
        <position position="232"/>
    </location>
</feature>
<name>A0A167FDZ2_CALVF</name>
<dbReference type="Proteomes" id="UP000076738">
    <property type="component" value="Unassembled WGS sequence"/>
</dbReference>
<organism evidence="2 3">
    <name type="scientific">Calocera viscosa (strain TUFC12733)</name>
    <dbReference type="NCBI Taxonomy" id="1330018"/>
    <lineage>
        <taxon>Eukaryota</taxon>
        <taxon>Fungi</taxon>
        <taxon>Dikarya</taxon>
        <taxon>Basidiomycota</taxon>
        <taxon>Agaricomycotina</taxon>
        <taxon>Dacrymycetes</taxon>
        <taxon>Dacrymycetales</taxon>
        <taxon>Dacrymycetaceae</taxon>
        <taxon>Calocera</taxon>
    </lineage>
</organism>
<accession>A0A167FDZ2</accession>
<proteinExistence type="predicted"/>
<evidence type="ECO:0000313" key="2">
    <source>
        <dbReference type="EMBL" id="KZO89400.1"/>
    </source>
</evidence>
<feature type="region of interest" description="Disordered" evidence="1">
    <location>
        <begin position="129"/>
        <end position="153"/>
    </location>
</feature>
<dbReference type="EMBL" id="KV417445">
    <property type="protein sequence ID" value="KZO89400.1"/>
    <property type="molecule type" value="Genomic_DNA"/>
</dbReference>
<reference evidence="2 3" key="1">
    <citation type="journal article" date="2016" name="Mol. Biol. Evol.">
        <title>Comparative Genomics of Early-Diverging Mushroom-Forming Fungi Provides Insights into the Origins of Lignocellulose Decay Capabilities.</title>
        <authorList>
            <person name="Nagy L.G."/>
            <person name="Riley R."/>
            <person name="Tritt A."/>
            <person name="Adam C."/>
            <person name="Daum C."/>
            <person name="Floudas D."/>
            <person name="Sun H."/>
            <person name="Yadav J.S."/>
            <person name="Pangilinan J."/>
            <person name="Larsson K.H."/>
            <person name="Matsuura K."/>
            <person name="Barry K."/>
            <person name="Labutti K."/>
            <person name="Kuo R."/>
            <person name="Ohm R.A."/>
            <person name="Bhattacharya S.S."/>
            <person name="Shirouzu T."/>
            <person name="Yoshinaga Y."/>
            <person name="Martin F.M."/>
            <person name="Grigoriev I.V."/>
            <person name="Hibbett D.S."/>
        </authorList>
    </citation>
    <scope>NUCLEOTIDE SEQUENCE [LARGE SCALE GENOMIC DNA]</scope>
    <source>
        <strain evidence="2 3">TUFC12733</strain>
    </source>
</reference>
<feature type="region of interest" description="Disordered" evidence="1">
    <location>
        <begin position="31"/>
        <end position="60"/>
    </location>
</feature>